<evidence type="ECO:0000256" key="9">
    <source>
        <dbReference type="ARBA" id="ARBA00023237"/>
    </source>
</evidence>
<dbReference type="InterPro" id="IPR012910">
    <property type="entry name" value="Plug_dom"/>
</dbReference>
<keyword evidence="3 10" id="KW-1134">Transmembrane beta strand</keyword>
<dbReference type="PROSITE" id="PS52016">
    <property type="entry name" value="TONB_DEPENDENT_REC_3"/>
    <property type="match status" value="1"/>
</dbReference>
<dbReference type="EMBL" id="SUME01000001">
    <property type="protein sequence ID" value="TJZ62840.1"/>
    <property type="molecule type" value="Genomic_DNA"/>
</dbReference>
<dbReference type="AlphaFoldDB" id="A0A4U0P6D8"/>
<evidence type="ECO:0000313" key="16">
    <source>
        <dbReference type="Proteomes" id="UP000306808"/>
    </source>
</evidence>
<evidence type="ECO:0000259" key="13">
    <source>
        <dbReference type="Pfam" id="PF00593"/>
    </source>
</evidence>
<dbReference type="SUPFAM" id="SSF49464">
    <property type="entry name" value="Carboxypeptidase regulatory domain-like"/>
    <property type="match status" value="1"/>
</dbReference>
<reference evidence="15 16" key="1">
    <citation type="submission" date="2019-04" db="EMBL/GenBank/DDBJ databases">
        <title>Sphingobacterium olei sp. nov., isolated from oil-contaminated soil.</title>
        <authorList>
            <person name="Liu B."/>
        </authorList>
    </citation>
    <scope>NUCLEOTIDE SEQUENCE [LARGE SCALE GENOMIC DNA]</scope>
    <source>
        <strain evidence="15 16">HAL-9</strain>
    </source>
</reference>
<evidence type="ECO:0000256" key="2">
    <source>
        <dbReference type="ARBA" id="ARBA00022448"/>
    </source>
</evidence>
<dbReference type="InterPro" id="IPR037066">
    <property type="entry name" value="Plug_dom_sf"/>
</dbReference>
<name>A0A4U0P6D8_9SPHI</name>
<dbReference type="Proteomes" id="UP000306808">
    <property type="component" value="Unassembled WGS sequence"/>
</dbReference>
<dbReference type="GO" id="GO:0015344">
    <property type="term" value="F:siderophore uptake transmembrane transporter activity"/>
    <property type="evidence" value="ECO:0007669"/>
    <property type="project" value="TreeGrafter"/>
</dbReference>
<keyword evidence="2 10" id="KW-0813">Transport</keyword>
<protein>
    <submittedName>
        <fullName evidence="15">TonB-dependent receptor</fullName>
    </submittedName>
</protein>
<accession>A0A4U0P6D8</accession>
<keyword evidence="16" id="KW-1185">Reference proteome</keyword>
<dbReference type="GO" id="GO:0044718">
    <property type="term" value="P:siderophore transmembrane transport"/>
    <property type="evidence" value="ECO:0007669"/>
    <property type="project" value="TreeGrafter"/>
</dbReference>
<dbReference type="Pfam" id="PF00593">
    <property type="entry name" value="TonB_dep_Rec_b-barrel"/>
    <property type="match status" value="1"/>
</dbReference>
<keyword evidence="5 12" id="KW-0732">Signal</keyword>
<evidence type="ECO:0000256" key="7">
    <source>
        <dbReference type="ARBA" id="ARBA00023136"/>
    </source>
</evidence>
<feature type="domain" description="TonB-dependent receptor-like beta-barrel" evidence="13">
    <location>
        <begin position="344"/>
        <end position="726"/>
    </location>
</feature>
<keyword evidence="4 10" id="KW-0812">Transmembrane</keyword>
<dbReference type="InterPro" id="IPR039426">
    <property type="entry name" value="TonB-dep_rcpt-like"/>
</dbReference>
<evidence type="ECO:0000256" key="6">
    <source>
        <dbReference type="ARBA" id="ARBA00023077"/>
    </source>
</evidence>
<feature type="signal peptide" evidence="12">
    <location>
        <begin position="1"/>
        <end position="19"/>
    </location>
</feature>
<evidence type="ECO:0000256" key="10">
    <source>
        <dbReference type="PROSITE-ProRule" id="PRU01360"/>
    </source>
</evidence>
<keyword evidence="6 11" id="KW-0798">TonB box</keyword>
<evidence type="ECO:0000256" key="3">
    <source>
        <dbReference type="ARBA" id="ARBA00022452"/>
    </source>
</evidence>
<evidence type="ECO:0000256" key="5">
    <source>
        <dbReference type="ARBA" id="ARBA00022729"/>
    </source>
</evidence>
<evidence type="ECO:0000256" key="12">
    <source>
        <dbReference type="SAM" id="SignalP"/>
    </source>
</evidence>
<dbReference type="InterPro" id="IPR036942">
    <property type="entry name" value="Beta-barrel_TonB_sf"/>
</dbReference>
<dbReference type="InterPro" id="IPR000531">
    <property type="entry name" value="Beta-barrel_TonB"/>
</dbReference>
<evidence type="ECO:0000259" key="14">
    <source>
        <dbReference type="Pfam" id="PF07715"/>
    </source>
</evidence>
<evidence type="ECO:0000256" key="1">
    <source>
        <dbReference type="ARBA" id="ARBA00004571"/>
    </source>
</evidence>
<evidence type="ECO:0000256" key="4">
    <source>
        <dbReference type="ARBA" id="ARBA00022692"/>
    </source>
</evidence>
<dbReference type="GO" id="GO:0009279">
    <property type="term" value="C:cell outer membrane"/>
    <property type="evidence" value="ECO:0007669"/>
    <property type="project" value="UniProtKB-SubCell"/>
</dbReference>
<dbReference type="PANTHER" id="PTHR30069">
    <property type="entry name" value="TONB-DEPENDENT OUTER MEMBRANE RECEPTOR"/>
    <property type="match status" value="1"/>
</dbReference>
<keyword evidence="9 10" id="KW-0998">Cell outer membrane</keyword>
<comment type="similarity">
    <text evidence="10 11">Belongs to the TonB-dependent receptor family.</text>
</comment>
<dbReference type="InterPro" id="IPR008969">
    <property type="entry name" value="CarboxyPept-like_regulatory"/>
</dbReference>
<dbReference type="Pfam" id="PF07715">
    <property type="entry name" value="Plug"/>
    <property type="match status" value="1"/>
</dbReference>
<evidence type="ECO:0000256" key="8">
    <source>
        <dbReference type="ARBA" id="ARBA00023170"/>
    </source>
</evidence>
<proteinExistence type="inferred from homology"/>
<dbReference type="PANTHER" id="PTHR30069:SF29">
    <property type="entry name" value="HEMOGLOBIN AND HEMOGLOBIN-HAPTOGLOBIN-BINDING PROTEIN 1-RELATED"/>
    <property type="match status" value="1"/>
</dbReference>
<sequence>MNKIAIACLFLFVSVILHAQEKDCNILLTGRVVDKTTNKTIDGAVVSISHQNRSTSKDQGVFSLKNLCPGYTKIRVAHISYQPLDLEIYLHRDTSIEVALNIEHIHMEDIRIVGHKSSTLSSSSQSLSAQQLAESKGKVFAEALAEIAGVTTLATGSNIVKPVINGLHSNRIVILNNGVRQEGQQWGVEHAPEIDPFMSDKIEVIKGAQGVRYGADALAGVVLTSPAPIDYEKAIAGRINLIGNSNGKGLAGHFRLEGHFNNFGWRVSASGKESGNTKTADYYLGNTGAKELNYDGYLEYILPQGKLSAYASHFGTDIGIFYGAHIGTIEDIYARIENGKPFESYDFSYKITSPRQQVAHDLAKLNWSHHMNNGDELEAQYSFQRNHRQEFDLRRIESDDTPMADMVLTTQSLDASYTHHKSTVGISANLQVHNNTAGTGTTPIVPNFDNYTFGIFGVQQFHLAKYHFEAGLRYDYRYFDVAGYRYDYDRPNANGSLNQYLLEDTRYFHNVSGTVGLLYHFLPNLNWKSNLGLAWRAPSANELYSDGVHHGSGTYEVGNINLRSEKGLKWVNSLLYQDKVEKININLDVFGQYITDYIYANPNPDSVRQTIRGTFPLYAYTQGNAFFYGADLKLSYHFVETFDYGVSASIVKAINTTTNEYLPYIPSDRFTHYLQHNFQDKRLLKSSYVKFSHRFVAQQSRYESNSDYAAPPKAYHLLDFTAGTQFYLKSNTVGMIFSIDNITNKLYKDYMDRFRYYAHQLGRNYSIRLSYNF</sequence>
<keyword evidence="7 10" id="KW-0472">Membrane</keyword>
<dbReference type="OrthoDB" id="9795928at2"/>
<dbReference type="Pfam" id="PF13715">
    <property type="entry name" value="CarbopepD_reg_2"/>
    <property type="match status" value="1"/>
</dbReference>
<organism evidence="15 16">
    <name type="scientific">Sphingobacterium olei</name>
    <dbReference type="NCBI Taxonomy" id="2571155"/>
    <lineage>
        <taxon>Bacteria</taxon>
        <taxon>Pseudomonadati</taxon>
        <taxon>Bacteroidota</taxon>
        <taxon>Sphingobacteriia</taxon>
        <taxon>Sphingobacteriales</taxon>
        <taxon>Sphingobacteriaceae</taxon>
        <taxon>Sphingobacterium</taxon>
    </lineage>
</organism>
<comment type="subcellular location">
    <subcellularLocation>
        <location evidence="1 10">Cell outer membrane</location>
        <topology evidence="1 10">Multi-pass membrane protein</topology>
    </subcellularLocation>
</comment>
<dbReference type="Gene3D" id="2.170.130.10">
    <property type="entry name" value="TonB-dependent receptor, plug domain"/>
    <property type="match status" value="1"/>
</dbReference>
<feature type="domain" description="TonB-dependent receptor plug" evidence="14">
    <location>
        <begin position="119"/>
        <end position="221"/>
    </location>
</feature>
<evidence type="ECO:0000256" key="11">
    <source>
        <dbReference type="RuleBase" id="RU003357"/>
    </source>
</evidence>
<dbReference type="Gene3D" id="2.40.170.20">
    <property type="entry name" value="TonB-dependent receptor, beta-barrel domain"/>
    <property type="match status" value="1"/>
</dbReference>
<keyword evidence="8 15" id="KW-0675">Receptor</keyword>
<dbReference type="Gene3D" id="2.60.40.1120">
    <property type="entry name" value="Carboxypeptidase-like, regulatory domain"/>
    <property type="match status" value="1"/>
</dbReference>
<dbReference type="RefSeq" id="WP_136899103.1">
    <property type="nucleotide sequence ID" value="NZ_SUME01000001.1"/>
</dbReference>
<gene>
    <name evidence="15" type="ORF">FAZ15_00580</name>
</gene>
<evidence type="ECO:0000313" key="15">
    <source>
        <dbReference type="EMBL" id="TJZ62840.1"/>
    </source>
</evidence>
<dbReference type="SUPFAM" id="SSF56935">
    <property type="entry name" value="Porins"/>
    <property type="match status" value="1"/>
</dbReference>
<feature type="chain" id="PRO_5020309959" evidence="12">
    <location>
        <begin position="20"/>
        <end position="773"/>
    </location>
</feature>
<comment type="caution">
    <text evidence="15">The sequence shown here is derived from an EMBL/GenBank/DDBJ whole genome shotgun (WGS) entry which is preliminary data.</text>
</comment>